<proteinExistence type="predicted"/>
<evidence type="ECO:0000313" key="1">
    <source>
        <dbReference type="EMBL" id="CAA2958750.1"/>
    </source>
</evidence>
<keyword evidence="2" id="KW-1185">Reference proteome</keyword>
<accession>A0A8S0PYN8</accession>
<sequence length="214" mass="25652">MDHLNLLKSDTYRELEPVRSDDKLLDKIVKQLKKETDIEKSYKDFLLSLLTKEESFIPCKRKREKYECNHEVNDPQYELFLQNLEIYKKTYVLKHKKNNSCLFIKYGGDSDLYENDSIGVSLEKGSIINSETHSEMHSDFRKELMCILRKPFDRDEYNKLRNDVEIHKAAVRHRELRNGRDKECFTNKPGKSYLDLYPGRLKILEFLFWHGNFF</sequence>
<protein>
    <submittedName>
        <fullName evidence="1">Uncharacterized protein</fullName>
    </submittedName>
</protein>
<dbReference type="PANTHER" id="PTHR34194">
    <property type="entry name" value="F14J8.16 PROTEIN"/>
    <property type="match status" value="1"/>
</dbReference>
<reference evidence="1 2" key="1">
    <citation type="submission" date="2019-12" db="EMBL/GenBank/DDBJ databases">
        <authorList>
            <person name="Alioto T."/>
            <person name="Alioto T."/>
            <person name="Gomez Garrido J."/>
        </authorList>
    </citation>
    <scope>NUCLEOTIDE SEQUENCE [LARGE SCALE GENOMIC DNA]</scope>
</reference>
<dbReference type="Proteomes" id="UP000594638">
    <property type="component" value="Unassembled WGS sequence"/>
</dbReference>
<dbReference type="Gramene" id="OE9A052031T1">
    <property type="protein sequence ID" value="OE9A052031C1"/>
    <property type="gene ID" value="OE9A052031"/>
</dbReference>
<comment type="caution">
    <text evidence="1">The sequence shown here is derived from an EMBL/GenBank/DDBJ whole genome shotgun (WGS) entry which is preliminary data.</text>
</comment>
<dbReference type="EMBL" id="CACTIH010000282">
    <property type="protein sequence ID" value="CAA2958750.1"/>
    <property type="molecule type" value="Genomic_DNA"/>
</dbReference>
<gene>
    <name evidence="1" type="ORF">OLEA9_A052031</name>
</gene>
<name>A0A8S0PYN8_OLEEU</name>
<dbReference type="OrthoDB" id="298344at2759"/>
<evidence type="ECO:0000313" key="2">
    <source>
        <dbReference type="Proteomes" id="UP000594638"/>
    </source>
</evidence>
<dbReference type="PANTHER" id="PTHR34194:SF2">
    <property type="entry name" value="F14J8.16 PROTEIN"/>
    <property type="match status" value="1"/>
</dbReference>
<organism evidence="1 2">
    <name type="scientific">Olea europaea subsp. europaea</name>
    <dbReference type="NCBI Taxonomy" id="158383"/>
    <lineage>
        <taxon>Eukaryota</taxon>
        <taxon>Viridiplantae</taxon>
        <taxon>Streptophyta</taxon>
        <taxon>Embryophyta</taxon>
        <taxon>Tracheophyta</taxon>
        <taxon>Spermatophyta</taxon>
        <taxon>Magnoliopsida</taxon>
        <taxon>eudicotyledons</taxon>
        <taxon>Gunneridae</taxon>
        <taxon>Pentapetalae</taxon>
        <taxon>asterids</taxon>
        <taxon>lamiids</taxon>
        <taxon>Lamiales</taxon>
        <taxon>Oleaceae</taxon>
        <taxon>Oleeae</taxon>
        <taxon>Olea</taxon>
    </lineage>
</organism>
<dbReference type="AlphaFoldDB" id="A0A8S0PYN8"/>